<reference evidence="3" key="1">
    <citation type="submission" date="2023-03" db="EMBL/GenBank/DDBJ databases">
        <title>Massive genome expansion in bonnet fungi (Mycena s.s.) driven by repeated elements and novel gene families across ecological guilds.</title>
        <authorList>
            <consortium name="Lawrence Berkeley National Laboratory"/>
            <person name="Harder C.B."/>
            <person name="Miyauchi S."/>
            <person name="Viragh M."/>
            <person name="Kuo A."/>
            <person name="Thoen E."/>
            <person name="Andreopoulos B."/>
            <person name="Lu D."/>
            <person name="Skrede I."/>
            <person name="Drula E."/>
            <person name="Henrissat B."/>
            <person name="Morin E."/>
            <person name="Kohler A."/>
            <person name="Barry K."/>
            <person name="LaButti K."/>
            <person name="Morin E."/>
            <person name="Salamov A."/>
            <person name="Lipzen A."/>
            <person name="Mereny Z."/>
            <person name="Hegedus B."/>
            <person name="Baldrian P."/>
            <person name="Stursova M."/>
            <person name="Weitz H."/>
            <person name="Taylor A."/>
            <person name="Grigoriev I.V."/>
            <person name="Nagy L.G."/>
            <person name="Martin F."/>
            <person name="Kauserud H."/>
        </authorList>
    </citation>
    <scope>NUCLEOTIDE SEQUENCE</scope>
    <source>
        <strain evidence="3">9284</strain>
    </source>
</reference>
<organism evidence="3 4">
    <name type="scientific">Roridomyces roridus</name>
    <dbReference type="NCBI Taxonomy" id="1738132"/>
    <lineage>
        <taxon>Eukaryota</taxon>
        <taxon>Fungi</taxon>
        <taxon>Dikarya</taxon>
        <taxon>Basidiomycota</taxon>
        <taxon>Agaricomycotina</taxon>
        <taxon>Agaricomycetes</taxon>
        <taxon>Agaricomycetidae</taxon>
        <taxon>Agaricales</taxon>
        <taxon>Marasmiineae</taxon>
        <taxon>Mycenaceae</taxon>
        <taxon>Roridomyces</taxon>
    </lineage>
</organism>
<accession>A0AAD7CFZ0</accession>
<feature type="domain" description="AAA protein C-terminal winged helix" evidence="2">
    <location>
        <begin position="414"/>
        <end position="539"/>
    </location>
</feature>
<name>A0AAD7CFZ0_9AGAR</name>
<feature type="region of interest" description="Disordered" evidence="1">
    <location>
        <begin position="17"/>
        <end position="66"/>
    </location>
</feature>
<dbReference type="Proteomes" id="UP001221142">
    <property type="component" value="Unassembled WGS sequence"/>
</dbReference>
<dbReference type="SUPFAM" id="SSF52540">
    <property type="entry name" value="P-loop containing nucleoside triphosphate hydrolases"/>
    <property type="match status" value="1"/>
</dbReference>
<feature type="compositionally biased region" description="Polar residues" evidence="1">
    <location>
        <begin position="50"/>
        <end position="60"/>
    </location>
</feature>
<dbReference type="InterPro" id="IPR027417">
    <property type="entry name" value="P-loop_NTPase"/>
</dbReference>
<keyword evidence="4" id="KW-1185">Reference proteome</keyword>
<evidence type="ECO:0000313" key="3">
    <source>
        <dbReference type="EMBL" id="KAJ7647664.1"/>
    </source>
</evidence>
<dbReference type="PANTHER" id="PTHR36168:SF1">
    <property type="entry name" value="ORC1-LIKE AAA ATPASE DOMAIN-CONTAINING PROTEIN"/>
    <property type="match status" value="1"/>
</dbReference>
<proteinExistence type="predicted"/>
<gene>
    <name evidence="3" type="ORF">FB45DRAFT_734552</name>
</gene>
<evidence type="ECO:0000256" key="1">
    <source>
        <dbReference type="SAM" id="MobiDB-lite"/>
    </source>
</evidence>
<dbReference type="PANTHER" id="PTHR36168">
    <property type="entry name" value="CHROMOSOME 1, WHOLE GENOME SHOTGUN SEQUENCE"/>
    <property type="match status" value="1"/>
</dbReference>
<comment type="caution">
    <text evidence="3">The sequence shown here is derived from an EMBL/GenBank/DDBJ whole genome shotgun (WGS) entry which is preliminary data.</text>
</comment>
<dbReference type="Pfam" id="PF24913">
    <property type="entry name" value="WHD_AAA_fung"/>
    <property type="match status" value="1"/>
</dbReference>
<protein>
    <recommendedName>
        <fullName evidence="2">AAA protein C-terminal winged helix domain-containing protein</fullName>
    </recommendedName>
</protein>
<dbReference type="AlphaFoldDB" id="A0AAD7CFZ0"/>
<evidence type="ECO:0000313" key="4">
    <source>
        <dbReference type="Proteomes" id="UP001221142"/>
    </source>
</evidence>
<dbReference type="EMBL" id="JARKIF010000002">
    <property type="protein sequence ID" value="KAJ7647664.1"/>
    <property type="molecule type" value="Genomic_DNA"/>
</dbReference>
<dbReference type="InterPro" id="IPR056808">
    <property type="entry name" value="HTH_AAA"/>
</dbReference>
<sequence>MLRTIAGRSLPSTLARVPVRFYTTPPPPPKAKPSRLKPQDAEESIEGESVDTSSTFTPQPFNAPGGGPFGGSSFRDAALTTIVGLGMVFFGGVGYVKWYKINALDLLSRAKGFQIEGAFAAGYDPALELAAFQTLPSGEMEHEDGEFDFEGYSNTPWAQHLRRREQEWIDTIVKGQEPGHYFMLLGPKGSGKGTMILDAMAAVQADGVAMLDAHPDLEVFRLKFGKAINYEYNQDSQAGLFQRRDPREGGPALDIERAMNKLEKVALKLTRQRGKPLILIINNVHFFKNDDEGRNMLLQLQQRAESWAASGIVTCVFMSDDFWPFYVMRKTASRMNASRFQRVLSIYDLNSKEALHAAMRMRMDMNKGTTPSVLEEAVSIVGGRLSYLNKVARSRDMVNTAKVLLATEKAWLRSQIGLISDCDDDVMDEQKWSSCSWLLLREFVMIRKEHERARDEARAAGEAVEDLPLPVIPYWKCRQIMTRADFLEELDRVNIISIDVHHDVRPDSNLILLASREVVEEEGFDDLLDSVRGRIDEIESLHRTRELTFKDLQAGDMIRLSVDKGGTRTV</sequence>
<evidence type="ECO:0000259" key="2">
    <source>
        <dbReference type="Pfam" id="PF24913"/>
    </source>
</evidence>